<protein>
    <recommendedName>
        <fullName evidence="1">SAP domain-containing protein</fullName>
    </recommendedName>
</protein>
<dbReference type="InterPro" id="IPR036361">
    <property type="entry name" value="SAP_dom_sf"/>
</dbReference>
<reference evidence="2" key="1">
    <citation type="journal article" date="2020" name="Nature">
        <title>Giant virus diversity and host interactions through global metagenomics.</title>
        <authorList>
            <person name="Schulz F."/>
            <person name="Roux S."/>
            <person name="Paez-Espino D."/>
            <person name="Jungbluth S."/>
            <person name="Walsh D.A."/>
            <person name="Denef V.J."/>
            <person name="McMahon K.D."/>
            <person name="Konstantinidis K.T."/>
            <person name="Eloe-Fadrosh E.A."/>
            <person name="Kyrpides N.C."/>
            <person name="Woyke T."/>
        </authorList>
    </citation>
    <scope>NUCLEOTIDE SEQUENCE</scope>
    <source>
        <strain evidence="2">GVMAG-S-ERX556022-25</strain>
    </source>
</reference>
<proteinExistence type="predicted"/>
<evidence type="ECO:0000259" key="1">
    <source>
        <dbReference type="PROSITE" id="PS50800"/>
    </source>
</evidence>
<dbReference type="EMBL" id="MN738811">
    <property type="protein sequence ID" value="QHS84688.1"/>
    <property type="molecule type" value="Genomic_DNA"/>
</dbReference>
<dbReference type="Pfam" id="PF02037">
    <property type="entry name" value="SAP"/>
    <property type="match status" value="1"/>
</dbReference>
<evidence type="ECO:0000313" key="2">
    <source>
        <dbReference type="EMBL" id="QHS84688.1"/>
    </source>
</evidence>
<sequence length="345" mass="41143">MKHIIDNNNYTLGLDDLVRKTRKFNKIKDNEFYIPKFNEYSIFIKKNYRISFLKEICKSYKLKLSGNKPELTKRIYYHLFNSNYAIIIQKNIRRYFIQNYNKLKGPAWCKRSLCMNSTDFFTLDNISNIPYVEFFSYKTEDNSIWGFNFISFYNLLIKGGNDSVNPYTREKINFEIMNDLKRIIKYNKMFKYPVNIILNNDVEVISSKKRIELKSLELFQYIDELGNYTDVRWFTNLTRSLLIKFIRDLIDIWEYRAQLSIKIKKEICHPYGNPFRYIDMLHIEELSFQSLQKTCLSIIEQFIKKGINRESSNLGASYVLCALTLNNNDAANALPWLYQSVASIE</sequence>
<accession>A0A6C0AY34</accession>
<feature type="domain" description="SAP" evidence="1">
    <location>
        <begin position="45"/>
        <end position="79"/>
    </location>
</feature>
<organism evidence="2">
    <name type="scientific">viral metagenome</name>
    <dbReference type="NCBI Taxonomy" id="1070528"/>
    <lineage>
        <taxon>unclassified sequences</taxon>
        <taxon>metagenomes</taxon>
        <taxon>organismal metagenomes</taxon>
    </lineage>
</organism>
<name>A0A6C0AY34_9ZZZZ</name>
<dbReference type="InterPro" id="IPR003034">
    <property type="entry name" value="SAP_dom"/>
</dbReference>
<dbReference type="PROSITE" id="PS50800">
    <property type="entry name" value="SAP"/>
    <property type="match status" value="1"/>
</dbReference>
<dbReference type="SUPFAM" id="SSF68906">
    <property type="entry name" value="SAP domain"/>
    <property type="match status" value="1"/>
</dbReference>
<dbReference type="AlphaFoldDB" id="A0A6C0AY34"/>